<evidence type="ECO:0000259" key="1">
    <source>
        <dbReference type="PROSITE" id="PS50853"/>
    </source>
</evidence>
<name>A0A8T2ICW5_9PIPI</name>
<organism evidence="2 3">
    <name type="scientific">Hymenochirus boettgeri</name>
    <name type="common">Congo dwarf clawed frog</name>
    <dbReference type="NCBI Taxonomy" id="247094"/>
    <lineage>
        <taxon>Eukaryota</taxon>
        <taxon>Metazoa</taxon>
        <taxon>Chordata</taxon>
        <taxon>Craniata</taxon>
        <taxon>Vertebrata</taxon>
        <taxon>Euteleostomi</taxon>
        <taxon>Amphibia</taxon>
        <taxon>Batrachia</taxon>
        <taxon>Anura</taxon>
        <taxon>Pipoidea</taxon>
        <taxon>Pipidae</taxon>
        <taxon>Pipinae</taxon>
        <taxon>Hymenochirus</taxon>
    </lineage>
</organism>
<keyword evidence="3" id="KW-1185">Reference proteome</keyword>
<accession>A0A8T2ICW5</accession>
<dbReference type="PANTHER" id="PTHR46957:SF5">
    <property type="entry name" value="PROTEIN-TYROSINE-PHOSPHATASE"/>
    <property type="match status" value="1"/>
</dbReference>
<gene>
    <name evidence="2" type="ORF">GDO86_019384</name>
</gene>
<dbReference type="PROSITE" id="PS50853">
    <property type="entry name" value="FN3"/>
    <property type="match status" value="2"/>
</dbReference>
<dbReference type="GO" id="GO:0043235">
    <property type="term" value="C:receptor complex"/>
    <property type="evidence" value="ECO:0007669"/>
    <property type="project" value="TreeGrafter"/>
</dbReference>
<feature type="domain" description="Fibronectin type-III" evidence="1">
    <location>
        <begin position="181"/>
        <end position="267"/>
    </location>
</feature>
<dbReference type="OrthoDB" id="10253954at2759"/>
<dbReference type="PANTHER" id="PTHR46957">
    <property type="entry name" value="CYTOKINE RECEPTOR"/>
    <property type="match status" value="1"/>
</dbReference>
<dbReference type="InterPro" id="IPR013783">
    <property type="entry name" value="Ig-like_fold"/>
</dbReference>
<dbReference type="InterPro" id="IPR050713">
    <property type="entry name" value="RTP_Phos/Ushers"/>
</dbReference>
<evidence type="ECO:0000313" key="2">
    <source>
        <dbReference type="EMBL" id="KAG8429723.1"/>
    </source>
</evidence>
<dbReference type="InterPro" id="IPR036116">
    <property type="entry name" value="FN3_sf"/>
</dbReference>
<sequence length="336" mass="36281">PGIIPLITVNNKNSTSFLEVNWTDPPGVFDSYIVSLSGSMNRTISAQPISKQVNVTGLLPGREFSITIQTNSGTCSQISGPVSEATYPTPPGDINITNTGTNSVSLSWGDPRDMSNATKTFNVTYSNSTSVSPWTQSSSTLDVTLHGLQSGTQYTITVITIGARNYPSSPVTTTKYTKPFPVGTITLLTKTSTSVNLTWSKPSEYKIYYTYRVLVNTTPPTEIITPSESASIDNLTSGQTFTFTVITRADSITESDHMSFTDCTYPGIIPLITVNNKNSTSFLEVNWTDPPGVFDSYIVSLSGSMNRTISAQPISKQVNVTGLLPGREFSITIQTN</sequence>
<comment type="caution">
    <text evidence="2">The sequence shown here is derived from an EMBL/GenBank/DDBJ whole genome shotgun (WGS) entry which is preliminary data.</text>
</comment>
<feature type="non-terminal residue" evidence="2">
    <location>
        <position position="1"/>
    </location>
</feature>
<dbReference type="EMBL" id="JAACNH010003492">
    <property type="protein sequence ID" value="KAG8429723.1"/>
    <property type="molecule type" value="Genomic_DNA"/>
</dbReference>
<dbReference type="AlphaFoldDB" id="A0A8T2ICW5"/>
<dbReference type="Pfam" id="PF00041">
    <property type="entry name" value="fn3"/>
    <property type="match status" value="4"/>
</dbReference>
<feature type="domain" description="Fibronectin type-III" evidence="1">
    <location>
        <begin position="90"/>
        <end position="180"/>
    </location>
</feature>
<dbReference type="Proteomes" id="UP000812440">
    <property type="component" value="Unassembled WGS sequence"/>
</dbReference>
<reference evidence="2" key="1">
    <citation type="thesis" date="2020" institute="ProQuest LLC" country="789 East Eisenhower Parkway, Ann Arbor, MI, USA">
        <title>Comparative Genomics and Chromosome Evolution.</title>
        <authorList>
            <person name="Mudd A.B."/>
        </authorList>
    </citation>
    <scope>NUCLEOTIDE SEQUENCE</scope>
    <source>
        <strain evidence="2">Female2</strain>
        <tissue evidence="2">Blood</tissue>
    </source>
</reference>
<evidence type="ECO:0000313" key="3">
    <source>
        <dbReference type="Proteomes" id="UP000812440"/>
    </source>
</evidence>
<dbReference type="SMART" id="SM00060">
    <property type="entry name" value="FN3"/>
    <property type="match status" value="4"/>
</dbReference>
<dbReference type="CDD" id="cd00063">
    <property type="entry name" value="FN3"/>
    <property type="match status" value="2"/>
</dbReference>
<proteinExistence type="predicted"/>
<dbReference type="Gene3D" id="2.60.40.10">
    <property type="entry name" value="Immunoglobulins"/>
    <property type="match status" value="4"/>
</dbReference>
<dbReference type="SUPFAM" id="SSF49265">
    <property type="entry name" value="Fibronectin type III"/>
    <property type="match status" value="2"/>
</dbReference>
<protein>
    <recommendedName>
        <fullName evidence="1">Fibronectin type-III domain-containing protein</fullName>
    </recommendedName>
</protein>
<feature type="non-terminal residue" evidence="2">
    <location>
        <position position="336"/>
    </location>
</feature>
<dbReference type="InterPro" id="IPR003961">
    <property type="entry name" value="FN3_dom"/>
</dbReference>